<dbReference type="Proteomes" id="UP001305647">
    <property type="component" value="Unassembled WGS sequence"/>
</dbReference>
<dbReference type="GO" id="GO:1990904">
    <property type="term" value="C:ribonucleoprotein complex"/>
    <property type="evidence" value="ECO:0007669"/>
    <property type="project" value="UniProtKB-KW"/>
</dbReference>
<feature type="compositionally biased region" description="Basic and acidic residues" evidence="9">
    <location>
        <begin position="330"/>
        <end position="341"/>
    </location>
</feature>
<dbReference type="GO" id="GO:0003697">
    <property type="term" value="F:single-stranded DNA binding"/>
    <property type="evidence" value="ECO:0007669"/>
    <property type="project" value="InterPro"/>
</dbReference>
<protein>
    <recommendedName>
        <fullName evidence="8">Large ribosomal subunit protein mL67</fullName>
    </recommendedName>
</protein>
<keyword evidence="4" id="KW-0805">Transcription regulation</keyword>
<feature type="region of interest" description="Disordered" evidence="9">
    <location>
        <begin position="313"/>
        <end position="341"/>
    </location>
</feature>
<keyword evidence="6" id="KW-0804">Transcription</keyword>
<evidence type="ECO:0000313" key="10">
    <source>
        <dbReference type="EMBL" id="KAK4106138.1"/>
    </source>
</evidence>
<evidence type="ECO:0000256" key="7">
    <source>
        <dbReference type="ARBA" id="ARBA00023274"/>
    </source>
</evidence>
<reference evidence="10" key="1">
    <citation type="journal article" date="2023" name="Mol. Phylogenet. Evol.">
        <title>Genome-scale phylogeny and comparative genomics of the fungal order Sordariales.</title>
        <authorList>
            <person name="Hensen N."/>
            <person name="Bonometti L."/>
            <person name="Westerberg I."/>
            <person name="Brannstrom I.O."/>
            <person name="Guillou S."/>
            <person name="Cros-Aarteil S."/>
            <person name="Calhoun S."/>
            <person name="Haridas S."/>
            <person name="Kuo A."/>
            <person name="Mondo S."/>
            <person name="Pangilinan J."/>
            <person name="Riley R."/>
            <person name="LaButti K."/>
            <person name="Andreopoulos B."/>
            <person name="Lipzen A."/>
            <person name="Chen C."/>
            <person name="Yan M."/>
            <person name="Daum C."/>
            <person name="Ng V."/>
            <person name="Clum A."/>
            <person name="Steindorff A."/>
            <person name="Ohm R.A."/>
            <person name="Martin F."/>
            <person name="Silar P."/>
            <person name="Natvig D.O."/>
            <person name="Lalanne C."/>
            <person name="Gautier V."/>
            <person name="Ament-Velasquez S.L."/>
            <person name="Kruys A."/>
            <person name="Hutchinson M.I."/>
            <person name="Powell A.J."/>
            <person name="Barry K."/>
            <person name="Miller A.N."/>
            <person name="Grigoriev I.V."/>
            <person name="Debuchy R."/>
            <person name="Gladieux P."/>
            <person name="Hiltunen Thoren M."/>
            <person name="Johannesson H."/>
        </authorList>
    </citation>
    <scope>NUCLEOTIDE SEQUENCE</scope>
    <source>
        <strain evidence="10">CBS 757.83</strain>
    </source>
</reference>
<evidence type="ECO:0000256" key="1">
    <source>
        <dbReference type="ARBA" id="ARBA00004173"/>
    </source>
</evidence>
<dbReference type="EMBL" id="MU863624">
    <property type="protein sequence ID" value="KAK4106138.1"/>
    <property type="molecule type" value="Genomic_DNA"/>
</dbReference>
<feature type="compositionally biased region" description="Low complexity" evidence="9">
    <location>
        <begin position="313"/>
        <end position="328"/>
    </location>
</feature>
<evidence type="ECO:0000256" key="6">
    <source>
        <dbReference type="ARBA" id="ARBA00023163"/>
    </source>
</evidence>
<keyword evidence="11" id="KW-1185">Reference proteome</keyword>
<evidence type="ECO:0000256" key="8">
    <source>
        <dbReference type="ARBA" id="ARBA00035185"/>
    </source>
</evidence>
<evidence type="ECO:0000256" key="2">
    <source>
        <dbReference type="ARBA" id="ARBA00010741"/>
    </source>
</evidence>
<organism evidence="10 11">
    <name type="scientific">Parathielavia hyrcaniae</name>
    <dbReference type="NCBI Taxonomy" id="113614"/>
    <lineage>
        <taxon>Eukaryota</taxon>
        <taxon>Fungi</taxon>
        <taxon>Dikarya</taxon>
        <taxon>Ascomycota</taxon>
        <taxon>Pezizomycotina</taxon>
        <taxon>Sordariomycetes</taxon>
        <taxon>Sordariomycetidae</taxon>
        <taxon>Sordariales</taxon>
        <taxon>Chaetomiaceae</taxon>
        <taxon>Parathielavia</taxon>
    </lineage>
</organism>
<dbReference type="Pfam" id="PF12829">
    <property type="entry name" value="Mhr1"/>
    <property type="match status" value="1"/>
</dbReference>
<keyword evidence="5" id="KW-0496">Mitochondrion</keyword>
<dbReference type="PANTHER" id="PTHR28184:SF1">
    <property type="entry name" value="LARGE RIBOSOMAL SUBUNIT PROTEIN ML67"/>
    <property type="match status" value="1"/>
</dbReference>
<accession>A0AAN6T630</accession>
<evidence type="ECO:0000313" key="11">
    <source>
        <dbReference type="Proteomes" id="UP001305647"/>
    </source>
</evidence>
<evidence type="ECO:0000256" key="5">
    <source>
        <dbReference type="ARBA" id="ARBA00023128"/>
    </source>
</evidence>
<feature type="region of interest" description="Disordered" evidence="9">
    <location>
        <begin position="210"/>
        <end position="252"/>
    </location>
</feature>
<dbReference type="PANTHER" id="PTHR28184">
    <property type="entry name" value="MITOCHONDRIAL HOMOLOGOUS RECOMBINATION PROTEIN 1"/>
    <property type="match status" value="1"/>
</dbReference>
<sequence length="341" mass="36597">MHSLRPHPSPLLARLLFGTNAARTVVVGARHASTEAAVATPEQSVSVPVPVPALTTEPTDGEPKQGGRRSRGIPPPGHGERLWVYNHIVDNFTIYSMTPALRSNKAFRQMPHTGKKLIPAKLRKDYWRPMAVVEFGAGRGDVGRSVFHKLRELQRRHQLEWDDPDLLAMSRRERGKALNDQRGNSVADLAAVLAGRGKGNRVVFLGEAENESSKVGGGKSAKGGVKKNKKTDPVETAKGAAAGEEKEEEGGVVEMGLEQSSPGAEAAGKKVKLYPATVYWANEQDKYYAESWTENVAHVVGLPMGRKKGGKAVEAAAGPVGEAEAAVETPKPETTEAAKAE</sequence>
<keyword evidence="7" id="KW-0687">Ribonucleoprotein</keyword>
<evidence type="ECO:0000256" key="3">
    <source>
        <dbReference type="ARBA" id="ARBA00022980"/>
    </source>
</evidence>
<keyword evidence="3" id="KW-0689">Ribosomal protein</keyword>
<reference evidence="10" key="2">
    <citation type="submission" date="2023-05" db="EMBL/GenBank/DDBJ databases">
        <authorList>
            <consortium name="Lawrence Berkeley National Laboratory"/>
            <person name="Steindorff A."/>
            <person name="Hensen N."/>
            <person name="Bonometti L."/>
            <person name="Westerberg I."/>
            <person name="Brannstrom I.O."/>
            <person name="Guillou S."/>
            <person name="Cros-Aarteil S."/>
            <person name="Calhoun S."/>
            <person name="Haridas S."/>
            <person name="Kuo A."/>
            <person name="Mondo S."/>
            <person name="Pangilinan J."/>
            <person name="Riley R."/>
            <person name="Labutti K."/>
            <person name="Andreopoulos B."/>
            <person name="Lipzen A."/>
            <person name="Chen C."/>
            <person name="Yanf M."/>
            <person name="Daum C."/>
            <person name="Ng V."/>
            <person name="Clum A."/>
            <person name="Ohm R."/>
            <person name="Martin F."/>
            <person name="Silar P."/>
            <person name="Natvig D."/>
            <person name="Lalanne C."/>
            <person name="Gautier V."/>
            <person name="Ament-Velasquez S.L."/>
            <person name="Kruys A."/>
            <person name="Hutchinson M.I."/>
            <person name="Powell A.J."/>
            <person name="Barry K."/>
            <person name="Miller A.N."/>
            <person name="Grigoriev I.V."/>
            <person name="Debuchy R."/>
            <person name="Gladieux P."/>
            <person name="Thoren M.H."/>
            <person name="Johannesson H."/>
        </authorList>
    </citation>
    <scope>NUCLEOTIDE SEQUENCE</scope>
    <source>
        <strain evidence="10">CBS 757.83</strain>
    </source>
</reference>
<evidence type="ECO:0000256" key="4">
    <source>
        <dbReference type="ARBA" id="ARBA00023015"/>
    </source>
</evidence>
<dbReference type="GO" id="GO:0000150">
    <property type="term" value="F:DNA strand exchange activity"/>
    <property type="evidence" value="ECO:0007669"/>
    <property type="project" value="InterPro"/>
</dbReference>
<gene>
    <name evidence="10" type="ORF">N658DRAFT_490741</name>
</gene>
<dbReference type="GO" id="GO:0003735">
    <property type="term" value="F:structural constituent of ribosome"/>
    <property type="evidence" value="ECO:0007669"/>
    <property type="project" value="TreeGrafter"/>
</dbReference>
<name>A0AAN6T630_9PEZI</name>
<dbReference type="InterPro" id="IPR024629">
    <property type="entry name" value="Ribosomal_mL67"/>
</dbReference>
<comment type="caution">
    <text evidence="10">The sequence shown here is derived from an EMBL/GenBank/DDBJ whole genome shotgun (WGS) entry which is preliminary data.</text>
</comment>
<dbReference type="GO" id="GO:0005739">
    <property type="term" value="C:mitochondrion"/>
    <property type="evidence" value="ECO:0007669"/>
    <property type="project" value="UniProtKB-SubCell"/>
</dbReference>
<evidence type="ECO:0000256" key="9">
    <source>
        <dbReference type="SAM" id="MobiDB-lite"/>
    </source>
</evidence>
<proteinExistence type="inferred from homology"/>
<feature type="region of interest" description="Disordered" evidence="9">
    <location>
        <begin position="37"/>
        <end position="77"/>
    </location>
</feature>
<comment type="subcellular location">
    <subcellularLocation>
        <location evidence="1">Mitochondrion</location>
    </subcellularLocation>
</comment>
<dbReference type="GO" id="GO:0005840">
    <property type="term" value="C:ribosome"/>
    <property type="evidence" value="ECO:0007669"/>
    <property type="project" value="UniProtKB-KW"/>
</dbReference>
<dbReference type="AlphaFoldDB" id="A0AAN6T630"/>
<comment type="similarity">
    <text evidence="2">Belongs to the mitochondrion-specific ribosomal protein mL67 family.</text>
</comment>